<evidence type="ECO:0008006" key="11">
    <source>
        <dbReference type="Google" id="ProtNLM"/>
    </source>
</evidence>
<feature type="transmembrane region" description="Helical" evidence="7">
    <location>
        <begin position="315"/>
        <end position="341"/>
    </location>
</feature>
<dbReference type="InterPro" id="IPR011701">
    <property type="entry name" value="MFS"/>
</dbReference>
<dbReference type="Proteomes" id="UP000318571">
    <property type="component" value="Chromosome 10"/>
</dbReference>
<dbReference type="PANTHER" id="PTHR23506">
    <property type="entry name" value="GH10249P"/>
    <property type="match status" value="1"/>
</dbReference>
<keyword evidence="2" id="KW-0813">Transport</keyword>
<evidence type="ECO:0000256" key="7">
    <source>
        <dbReference type="SAM" id="Phobius"/>
    </source>
</evidence>
<keyword evidence="5 7" id="KW-0472">Membrane</keyword>
<dbReference type="OMA" id="CCGESIC"/>
<feature type="chain" id="PRO_5022244572" description="Major facilitator superfamily (MFS) profile domain-containing protein" evidence="8">
    <location>
        <begin position="29"/>
        <end position="536"/>
    </location>
</feature>
<feature type="compositionally biased region" description="Low complexity" evidence="6">
    <location>
        <begin position="443"/>
        <end position="459"/>
    </location>
</feature>
<evidence type="ECO:0000256" key="8">
    <source>
        <dbReference type="SAM" id="SignalP"/>
    </source>
</evidence>
<feature type="transmembrane region" description="Helical" evidence="7">
    <location>
        <begin position="106"/>
        <end position="134"/>
    </location>
</feature>
<accession>A0A553NAR5</accession>
<evidence type="ECO:0000256" key="5">
    <source>
        <dbReference type="ARBA" id="ARBA00023136"/>
    </source>
</evidence>
<dbReference type="InterPro" id="IPR036259">
    <property type="entry name" value="MFS_trans_sf"/>
</dbReference>
<dbReference type="GO" id="GO:0016020">
    <property type="term" value="C:membrane"/>
    <property type="evidence" value="ECO:0007669"/>
    <property type="project" value="UniProtKB-SubCell"/>
</dbReference>
<evidence type="ECO:0000256" key="6">
    <source>
        <dbReference type="SAM" id="MobiDB-lite"/>
    </source>
</evidence>
<feature type="region of interest" description="Disordered" evidence="6">
    <location>
        <begin position="419"/>
        <end position="514"/>
    </location>
</feature>
<feature type="transmembrane region" description="Helical" evidence="7">
    <location>
        <begin position="291"/>
        <end position="309"/>
    </location>
</feature>
<proteinExistence type="predicted"/>
<feature type="transmembrane region" description="Helical" evidence="7">
    <location>
        <begin position="175"/>
        <end position="196"/>
    </location>
</feature>
<feature type="transmembrane region" description="Helical" evidence="7">
    <location>
        <begin position="82"/>
        <end position="100"/>
    </location>
</feature>
<dbReference type="AlphaFoldDB" id="A0A553NAR5"/>
<feature type="signal peptide" evidence="8">
    <location>
        <begin position="1"/>
        <end position="28"/>
    </location>
</feature>
<keyword evidence="4 7" id="KW-1133">Transmembrane helix</keyword>
<feature type="transmembrane region" description="Helical" evidence="7">
    <location>
        <begin position="146"/>
        <end position="169"/>
    </location>
</feature>
<dbReference type="PANTHER" id="PTHR23506:SF26">
    <property type="entry name" value="MFS-TYPE TRANSPORTER SLC18B1"/>
    <property type="match status" value="1"/>
</dbReference>
<comment type="subcellular location">
    <subcellularLocation>
        <location evidence="1">Membrane</location>
        <topology evidence="1">Multi-pass membrane protein</topology>
    </subcellularLocation>
</comment>
<dbReference type="OrthoDB" id="446368at2759"/>
<feature type="transmembrane region" description="Helical" evidence="7">
    <location>
        <begin position="52"/>
        <end position="70"/>
    </location>
</feature>
<evidence type="ECO:0000313" key="10">
    <source>
        <dbReference type="Proteomes" id="UP000318571"/>
    </source>
</evidence>
<protein>
    <recommendedName>
        <fullName evidence="11">Major facilitator superfamily (MFS) profile domain-containing protein</fullName>
    </recommendedName>
</protein>
<dbReference type="STRING" id="6832.A0A553NAR5"/>
<keyword evidence="3 7" id="KW-0812">Transmembrane</keyword>
<dbReference type="Gene3D" id="1.20.1250.20">
    <property type="entry name" value="MFS general substrate transporter like domains"/>
    <property type="match status" value="2"/>
</dbReference>
<name>A0A553NAR5_TIGCA</name>
<evidence type="ECO:0000256" key="4">
    <source>
        <dbReference type="ARBA" id="ARBA00022989"/>
    </source>
</evidence>
<organism evidence="9 10">
    <name type="scientific">Tigriopus californicus</name>
    <name type="common">Marine copepod</name>
    <dbReference type="NCBI Taxonomy" id="6832"/>
    <lineage>
        <taxon>Eukaryota</taxon>
        <taxon>Metazoa</taxon>
        <taxon>Ecdysozoa</taxon>
        <taxon>Arthropoda</taxon>
        <taxon>Crustacea</taxon>
        <taxon>Multicrustacea</taxon>
        <taxon>Hexanauplia</taxon>
        <taxon>Copepoda</taxon>
        <taxon>Harpacticoida</taxon>
        <taxon>Harpacticidae</taxon>
        <taxon>Tigriopus</taxon>
    </lineage>
</organism>
<evidence type="ECO:0000256" key="2">
    <source>
        <dbReference type="ARBA" id="ARBA00022448"/>
    </source>
</evidence>
<keyword evidence="8" id="KW-0732">Signal</keyword>
<evidence type="ECO:0000256" key="1">
    <source>
        <dbReference type="ARBA" id="ARBA00004141"/>
    </source>
</evidence>
<reference evidence="9 10" key="1">
    <citation type="journal article" date="2018" name="Nat. Ecol. Evol.">
        <title>Genomic signatures of mitonuclear coevolution across populations of Tigriopus californicus.</title>
        <authorList>
            <person name="Barreto F.S."/>
            <person name="Watson E.T."/>
            <person name="Lima T.G."/>
            <person name="Willett C.S."/>
            <person name="Edmands S."/>
            <person name="Li W."/>
            <person name="Burton R.S."/>
        </authorList>
    </citation>
    <scope>NUCLEOTIDE SEQUENCE [LARGE SCALE GENOMIC DNA]</scope>
    <source>
        <strain evidence="9 10">San Diego</strain>
    </source>
</reference>
<feature type="transmembrane region" description="Helical" evidence="7">
    <location>
        <begin position="217"/>
        <end position="240"/>
    </location>
</feature>
<gene>
    <name evidence="9" type="ORF">TCAL_12376</name>
</gene>
<keyword evidence="10" id="KW-1185">Reference proteome</keyword>
<comment type="caution">
    <text evidence="9">The sequence shown here is derived from an EMBL/GenBank/DDBJ whole genome shotgun (WGS) entry which is preliminary data.</text>
</comment>
<dbReference type="GO" id="GO:0022857">
    <property type="term" value="F:transmembrane transporter activity"/>
    <property type="evidence" value="ECO:0007669"/>
    <property type="project" value="InterPro"/>
</dbReference>
<sequence length="536" mass="57877">MVCSMLRNFSRRQWLTVIVFSIVQFCQAICVSLQAPFYPQEAEKKGATPTQYGLVFGVFELTVFIVSPYIGQNINRMGGKRVFNTGIFTTGFCSILFGLLDKIQDGTWFIALSFVIRIIEAVGNSMFLCAAFTITAKEFPENVATMFACMETFFGVGLIVGPSVGGALYELGGYYLPFVSLGSCLVLAACLTLFLLPSNYDEDDKNEEGPRKGMIAALQVPSISIAVLSVLCASSSVGFLLTTLEPHMRQFQLTPVSMGLMFVVNGGCYAMTAPCFGVICDKWAHPTIVNYFGLTSVIASFTLLGPAPFFPIPTYISVCIVALILHGCALGATLVSGFSIAHKEAVRHGFPTTLTLTESSPGCGRRCSLWAPSSAVGGGRHVPAFGHALGVPIHRGIRDLGAPHYHRFQLAEGTLEKSRRSEYEPIVTDDQLGPDYGSRRMGRSPSIGYSSGSGQSSSNPSPPLVGVDPEQAARSLPHTESSSSLAMRGTSQRRRSRSASDVTQEPIPKWVHGPPRWVLGYAVSDSSRIGRRWSAP</sequence>
<dbReference type="SUPFAM" id="SSF103473">
    <property type="entry name" value="MFS general substrate transporter"/>
    <property type="match status" value="1"/>
</dbReference>
<dbReference type="EMBL" id="VCGU01000458">
    <property type="protein sequence ID" value="TRY62520.1"/>
    <property type="molecule type" value="Genomic_DNA"/>
</dbReference>
<dbReference type="InterPro" id="IPR050930">
    <property type="entry name" value="MFS_Vesicular_Transporter"/>
</dbReference>
<evidence type="ECO:0000256" key="3">
    <source>
        <dbReference type="ARBA" id="ARBA00022692"/>
    </source>
</evidence>
<feature type="transmembrane region" description="Helical" evidence="7">
    <location>
        <begin position="260"/>
        <end position="279"/>
    </location>
</feature>
<evidence type="ECO:0000313" key="9">
    <source>
        <dbReference type="EMBL" id="TRY62520.1"/>
    </source>
</evidence>
<dbReference type="Pfam" id="PF07690">
    <property type="entry name" value="MFS_1"/>
    <property type="match status" value="1"/>
</dbReference>